<dbReference type="Gene3D" id="3.50.50.60">
    <property type="entry name" value="FAD/NAD(P)-binding domain"/>
    <property type="match status" value="1"/>
</dbReference>
<dbReference type="InterPro" id="IPR036188">
    <property type="entry name" value="FAD/NAD-bd_sf"/>
</dbReference>
<dbReference type="PANTHER" id="PTHR43476">
    <property type="entry name" value="3-(3-HYDROXY-PHENYL)PROPIONATE/3-HYDROXYCINNAMIC ACID HYDROXYLASE"/>
    <property type="match status" value="1"/>
</dbReference>
<dbReference type="GeneID" id="69971879"/>
<dbReference type="SUPFAM" id="SSF51905">
    <property type="entry name" value="FAD/NAD(P)-binding domain"/>
    <property type="match status" value="1"/>
</dbReference>
<evidence type="ECO:0000256" key="1">
    <source>
        <dbReference type="ARBA" id="ARBA00023002"/>
    </source>
</evidence>
<dbReference type="Proteomes" id="UP000019146">
    <property type="component" value="Chromosome 2"/>
</dbReference>
<keyword evidence="1" id="KW-0560">Oxidoreductase</keyword>
<dbReference type="EMBL" id="CP012747">
    <property type="protein sequence ID" value="ALL68129.1"/>
    <property type="molecule type" value="Genomic_DNA"/>
</dbReference>
<protein>
    <submittedName>
        <fullName evidence="3">Salicylate hydroxylase</fullName>
    </submittedName>
</protein>
<reference evidence="3 4" key="1">
    <citation type="journal article" date="2014" name="Genome Announc.">
        <title>Draft Genome Sequence of the Haloacid-Degrading Burkholderia caribensis Strain MBA4.</title>
        <authorList>
            <person name="Pan Y."/>
            <person name="Kong K.F."/>
            <person name="Tsang J.S."/>
        </authorList>
    </citation>
    <scope>NUCLEOTIDE SEQUENCE [LARGE SCALE GENOMIC DNA]</scope>
    <source>
        <strain evidence="3 4">MBA4</strain>
    </source>
</reference>
<accession>A0A0P0RHJ8</accession>
<organism evidence="3 4">
    <name type="scientific">Paraburkholderia caribensis MBA4</name>
    <dbReference type="NCBI Taxonomy" id="1323664"/>
    <lineage>
        <taxon>Bacteria</taxon>
        <taxon>Pseudomonadati</taxon>
        <taxon>Pseudomonadota</taxon>
        <taxon>Betaproteobacteria</taxon>
        <taxon>Burkholderiales</taxon>
        <taxon>Burkholderiaceae</taxon>
        <taxon>Paraburkholderia</taxon>
    </lineage>
</organism>
<proteinExistence type="predicted"/>
<evidence type="ECO:0000313" key="3">
    <source>
        <dbReference type="EMBL" id="ALL68129.1"/>
    </source>
</evidence>
<name>A0A0P0RHJ8_9BURK</name>
<dbReference type="InterPro" id="IPR050631">
    <property type="entry name" value="PheA/TfdB_FAD_monoxygenase"/>
</dbReference>
<dbReference type="InterPro" id="IPR002938">
    <property type="entry name" value="FAD-bd"/>
</dbReference>
<gene>
    <name evidence="3" type="ORF">K788_0000762</name>
</gene>
<dbReference type="PRINTS" id="PR00420">
    <property type="entry name" value="RNGMNOXGNASE"/>
</dbReference>
<sequence>MSQRHWDVVIAGGGLGGATLGRALAMHGARVLIIERELAFKDRVRGEGMLPWGVAEARALGIDALMRDSGACEVRWWKRYLNGTPRDTRDLVATTPTNNGCFNFYHPSMQQALHDAARDAGAVVRRGVTVVGLDTGDAPTLLIHTENGDERVQAKLVVGADGRRSAMRRLAGFAANQDASRLIVAGVLHENLDAPDDTVQYFQQPSVARSALIFPLGERRYRSYFIYGAGTREHPLSGSHHAQTFIDLSIETGAPREWYADARTTGPLAAYPGADCWVEHPYRNGVALIGDAAATSDPSFGCGLALTLRDVRVLRDCLLSNDDWHAAAENYARQHDAYYASLHRIEDWLTQLMYETGALADARRARVFPLFAKEPHRVPDLQGRGPDNPTDEHARRRFFAEDVATV</sequence>
<feature type="domain" description="FAD-binding" evidence="2">
    <location>
        <begin position="7"/>
        <end position="315"/>
    </location>
</feature>
<evidence type="ECO:0000313" key="4">
    <source>
        <dbReference type="Proteomes" id="UP000019146"/>
    </source>
</evidence>
<dbReference type="AlphaFoldDB" id="A0A0P0RHJ8"/>
<dbReference type="GO" id="GO:0016491">
    <property type="term" value="F:oxidoreductase activity"/>
    <property type="evidence" value="ECO:0007669"/>
    <property type="project" value="UniProtKB-KW"/>
</dbReference>
<evidence type="ECO:0000259" key="2">
    <source>
        <dbReference type="Pfam" id="PF01494"/>
    </source>
</evidence>
<dbReference type="RefSeq" id="WP_035998863.1">
    <property type="nucleotide sequence ID" value="NZ_CP012747.1"/>
</dbReference>
<dbReference type="GO" id="GO:0071949">
    <property type="term" value="F:FAD binding"/>
    <property type="evidence" value="ECO:0007669"/>
    <property type="project" value="InterPro"/>
</dbReference>
<dbReference type="KEGG" id="bcai:K788_0000762"/>
<dbReference type="Pfam" id="PF01494">
    <property type="entry name" value="FAD_binding_3"/>
    <property type="match status" value="1"/>
</dbReference>
<dbReference type="PANTHER" id="PTHR43476:SF5">
    <property type="entry name" value="FAD-DEPENDENT MONOOXYGENASE"/>
    <property type="match status" value="1"/>
</dbReference>